<dbReference type="EMBL" id="JAATIS010009265">
    <property type="protein sequence ID" value="KAG2455424.1"/>
    <property type="molecule type" value="Genomic_DNA"/>
</dbReference>
<evidence type="ECO:0000256" key="19">
    <source>
        <dbReference type="PIRSR" id="PIRSR605076-2"/>
    </source>
</evidence>
<feature type="binding site" evidence="19">
    <location>
        <position position="943"/>
    </location>
    <ligand>
        <name>an alpha-L-fucosyl-(1-&gt;2)-beta-D-galactosyl derivative</name>
        <dbReference type="ChEBI" id="CHEBI:140327"/>
    </ligand>
</feature>
<evidence type="ECO:0000256" key="14">
    <source>
        <dbReference type="ARBA" id="ARBA00038937"/>
    </source>
</evidence>
<feature type="binding site" evidence="19">
    <location>
        <begin position="760"/>
        <end position="762"/>
    </location>
    <ligand>
        <name>UDP-N-acetyl-alpha-D-galactosamine</name>
        <dbReference type="ChEBI" id="CHEBI:67138"/>
    </ligand>
</feature>
<evidence type="ECO:0000256" key="10">
    <source>
        <dbReference type="ARBA" id="ARBA00022989"/>
    </source>
</evidence>
<protein>
    <recommendedName>
        <fullName evidence="15">N-acetyllactosaminide alpha-1,3-galactosyltransferase</fullName>
        <ecNumber evidence="14">2.4.1.87</ecNumber>
    </recommendedName>
    <alternativeName>
        <fullName evidence="16">UDP-galactose:beta-D-galactosyl-1,4-N-acetyl-D-glucosaminide alpha-1,3-galactosyltransferase</fullName>
    </alternativeName>
</protein>
<keyword evidence="12" id="KW-0472">Membrane</keyword>
<dbReference type="GO" id="GO:0046872">
    <property type="term" value="F:metal ion binding"/>
    <property type="evidence" value="ECO:0007669"/>
    <property type="project" value="UniProtKB-KW"/>
</dbReference>
<dbReference type="Pfam" id="PF01697">
    <property type="entry name" value="Glyco_transf_92"/>
    <property type="match status" value="2"/>
</dbReference>
<dbReference type="GO" id="GO:0031982">
    <property type="term" value="C:vesicle"/>
    <property type="evidence" value="ECO:0007669"/>
    <property type="project" value="TreeGrafter"/>
</dbReference>
<dbReference type="SUPFAM" id="SSF53448">
    <property type="entry name" value="Nucleotide-diphospho-sugar transferases"/>
    <property type="match status" value="1"/>
</dbReference>
<evidence type="ECO:0000256" key="20">
    <source>
        <dbReference type="PIRSR" id="PIRSR605076-3"/>
    </source>
</evidence>
<comment type="caution">
    <text evidence="21">The sequence shown here is derived from an EMBL/GenBank/DDBJ whole genome shotgun (WGS) entry which is preliminary data.</text>
</comment>
<keyword evidence="10" id="KW-1133">Transmembrane helix</keyword>
<evidence type="ECO:0000313" key="22">
    <source>
        <dbReference type="Proteomes" id="UP000886611"/>
    </source>
</evidence>
<comment type="catalytic activity">
    <reaction evidence="17">
        <text>a beta-D-galactosyl-(1-&gt;4)-N-acetyl-beta-D-glucosaminyl derivative + UDP-alpha-D-galactose = an alpha-D-galactosyl-(1-&gt;3)-beta-D-galactosyl-(1-&gt;4)-N-acetyl-beta-D-glucosaminyl derivative + UDP + H(+)</text>
        <dbReference type="Rhea" id="RHEA:13013"/>
        <dbReference type="ChEBI" id="CHEBI:15378"/>
        <dbReference type="ChEBI" id="CHEBI:58223"/>
        <dbReference type="ChEBI" id="CHEBI:66914"/>
        <dbReference type="ChEBI" id="CHEBI:133507"/>
        <dbReference type="ChEBI" id="CHEBI:138024"/>
        <dbReference type="EC" id="2.4.1.87"/>
    </reaction>
</comment>
<feature type="non-terminal residue" evidence="21">
    <location>
        <position position="990"/>
    </location>
</feature>
<dbReference type="AlphaFoldDB" id="A0A8X7WTP6"/>
<evidence type="ECO:0000256" key="13">
    <source>
        <dbReference type="ARBA" id="ARBA00023211"/>
    </source>
</evidence>
<feature type="active site" description="Nucleophile" evidence="18">
    <location>
        <position position="943"/>
    </location>
</feature>
<keyword evidence="22" id="KW-1185">Reference proteome</keyword>
<proteinExistence type="inferred from homology"/>
<keyword evidence="5 21" id="KW-0328">Glycosyltransferase</keyword>
<comment type="pathway">
    <text evidence="2">Protein modification; protein glycosylation.</text>
</comment>
<feature type="binding site" evidence="20">
    <location>
        <position position="851"/>
    </location>
    <ligand>
        <name>Mn(2+)</name>
        <dbReference type="ChEBI" id="CHEBI:29035"/>
    </ligand>
</feature>
<evidence type="ECO:0000256" key="18">
    <source>
        <dbReference type="PIRSR" id="PIRSR605076-1"/>
    </source>
</evidence>
<dbReference type="Proteomes" id="UP000886611">
    <property type="component" value="Unassembled WGS sequence"/>
</dbReference>
<dbReference type="GO" id="GO:0032580">
    <property type="term" value="C:Golgi cisterna membrane"/>
    <property type="evidence" value="ECO:0007669"/>
    <property type="project" value="UniProtKB-SubCell"/>
</dbReference>
<dbReference type="GO" id="GO:0047276">
    <property type="term" value="F:N-acetyllactosaminide 3-alpha-galactosyltransferase activity"/>
    <property type="evidence" value="ECO:0007669"/>
    <property type="project" value="UniProtKB-EC"/>
</dbReference>
<dbReference type="InterPro" id="IPR029044">
    <property type="entry name" value="Nucleotide-diphossugar_trans"/>
</dbReference>
<accession>A0A8X7WTP6</accession>
<keyword evidence="9" id="KW-0735">Signal-anchor</keyword>
<reference evidence="21 22" key="1">
    <citation type="journal article" date="2021" name="Cell">
        <title>Tracing the genetic footprints of vertebrate landing in non-teleost ray-finned fishes.</title>
        <authorList>
            <person name="Bi X."/>
            <person name="Wang K."/>
            <person name="Yang L."/>
            <person name="Pan H."/>
            <person name="Jiang H."/>
            <person name="Wei Q."/>
            <person name="Fang M."/>
            <person name="Yu H."/>
            <person name="Zhu C."/>
            <person name="Cai Y."/>
            <person name="He Y."/>
            <person name="Gan X."/>
            <person name="Zeng H."/>
            <person name="Yu D."/>
            <person name="Zhu Y."/>
            <person name="Jiang H."/>
            <person name="Qiu Q."/>
            <person name="Yang H."/>
            <person name="Zhang Y.E."/>
            <person name="Wang W."/>
            <person name="Zhu M."/>
            <person name="He S."/>
            <person name="Zhang G."/>
        </authorList>
    </citation>
    <scope>NUCLEOTIDE SEQUENCE [LARGE SCALE GENOMIC DNA]</scope>
    <source>
        <strain evidence="21">Bchr_013</strain>
    </source>
</reference>
<dbReference type="EC" id="2.4.1.87" evidence="14"/>
<dbReference type="Gene3D" id="3.90.550.10">
    <property type="entry name" value="Spore Coat Polysaccharide Biosynthesis Protein SpsA, Chain A"/>
    <property type="match status" value="1"/>
</dbReference>
<evidence type="ECO:0000256" key="6">
    <source>
        <dbReference type="ARBA" id="ARBA00022679"/>
    </source>
</evidence>
<feature type="binding site" evidence="19">
    <location>
        <position position="885"/>
    </location>
    <ligand>
        <name>an alpha-L-fucosyl-(1-&gt;2)-beta-D-galactosyl derivative</name>
        <dbReference type="ChEBI" id="CHEBI:140327"/>
    </ligand>
</feature>
<evidence type="ECO:0000256" key="8">
    <source>
        <dbReference type="ARBA" id="ARBA00022723"/>
    </source>
</evidence>
<dbReference type="PANTHER" id="PTHR10462:SF26">
    <property type="entry name" value="N-ACETYLLACTOSAMINIDE ALPHA-1,3-GALACTOSYLTRANSFERASE"/>
    <property type="match status" value="1"/>
</dbReference>
<evidence type="ECO:0000256" key="7">
    <source>
        <dbReference type="ARBA" id="ARBA00022692"/>
    </source>
</evidence>
<evidence type="ECO:0000256" key="16">
    <source>
        <dbReference type="ARBA" id="ARBA00042230"/>
    </source>
</evidence>
<feature type="binding site" evidence="19">
    <location>
        <position position="765"/>
    </location>
    <ligand>
        <name>UDP-N-acetyl-alpha-D-galactosamine</name>
        <dbReference type="ChEBI" id="CHEBI:67138"/>
    </ligand>
</feature>
<comment type="similarity">
    <text evidence="3">Belongs to the glycosyltransferase 92 family.</text>
</comment>
<keyword evidence="7" id="KW-0812">Transmembrane</keyword>
<dbReference type="GO" id="GO:0005975">
    <property type="term" value="P:carbohydrate metabolic process"/>
    <property type="evidence" value="ECO:0007669"/>
    <property type="project" value="InterPro"/>
</dbReference>
<evidence type="ECO:0000256" key="3">
    <source>
        <dbReference type="ARBA" id="ARBA00007647"/>
    </source>
</evidence>
<evidence type="ECO:0000256" key="12">
    <source>
        <dbReference type="ARBA" id="ARBA00023136"/>
    </source>
</evidence>
<dbReference type="InterPro" id="IPR005076">
    <property type="entry name" value="Glyco_trans_6"/>
</dbReference>
<evidence type="ECO:0000256" key="11">
    <source>
        <dbReference type="ARBA" id="ARBA00023034"/>
    </source>
</evidence>
<keyword evidence="11" id="KW-0333">Golgi apparatus</keyword>
<feature type="binding site" evidence="19">
    <location>
        <begin position="851"/>
        <end position="853"/>
    </location>
    <ligand>
        <name>UDP-N-acetyl-alpha-D-galactosamine</name>
        <dbReference type="ChEBI" id="CHEBI:67138"/>
    </ligand>
</feature>
<keyword evidence="13 20" id="KW-0464">Manganese</keyword>
<comment type="similarity">
    <text evidence="4">Belongs to the glycosyltransferase 6 family.</text>
</comment>
<keyword evidence="8 20" id="KW-0479">Metal-binding</keyword>
<evidence type="ECO:0000256" key="17">
    <source>
        <dbReference type="ARBA" id="ARBA00048429"/>
    </source>
</evidence>
<dbReference type="InterPro" id="IPR008166">
    <property type="entry name" value="Glyco_transf_92"/>
</dbReference>
<evidence type="ECO:0000256" key="2">
    <source>
        <dbReference type="ARBA" id="ARBA00004922"/>
    </source>
</evidence>
<organism evidence="21 22">
    <name type="scientific">Polypterus senegalus</name>
    <name type="common">Senegal bichir</name>
    <dbReference type="NCBI Taxonomy" id="55291"/>
    <lineage>
        <taxon>Eukaryota</taxon>
        <taxon>Metazoa</taxon>
        <taxon>Chordata</taxon>
        <taxon>Craniata</taxon>
        <taxon>Vertebrata</taxon>
        <taxon>Euteleostomi</taxon>
        <taxon>Actinopterygii</taxon>
        <taxon>Polypteriformes</taxon>
        <taxon>Polypteridae</taxon>
        <taxon>Polypterus</taxon>
    </lineage>
</organism>
<evidence type="ECO:0000256" key="9">
    <source>
        <dbReference type="ARBA" id="ARBA00022968"/>
    </source>
</evidence>
<keyword evidence="6" id="KW-0808">Transferase</keyword>
<dbReference type="FunFam" id="3.90.550.10:FF:000022">
    <property type="entry name" value="Histo-blood group ABO system transferase"/>
    <property type="match status" value="1"/>
</dbReference>
<evidence type="ECO:0000256" key="5">
    <source>
        <dbReference type="ARBA" id="ARBA00022676"/>
    </source>
</evidence>
<dbReference type="Pfam" id="PF03414">
    <property type="entry name" value="Glyco_transf_6"/>
    <property type="match status" value="1"/>
</dbReference>
<feature type="binding site" evidence="19">
    <location>
        <position position="966"/>
    </location>
    <ligand>
        <name>an alpha-L-fucosyl-(1-&gt;2)-beta-D-galactosyl derivative</name>
        <dbReference type="ChEBI" id="CHEBI:140327"/>
    </ligand>
</feature>
<evidence type="ECO:0000313" key="21">
    <source>
        <dbReference type="EMBL" id="KAG2455424.1"/>
    </source>
</evidence>
<feature type="binding site" evidence="20">
    <location>
        <position position="853"/>
    </location>
    <ligand>
        <name>Mn(2+)</name>
        <dbReference type="ChEBI" id="CHEBI:29035"/>
    </ligand>
</feature>
<sequence>MANHWHKPEMLDGGPQALSASLKQHTVSDVKTSEGGIQIFAVIKWTSHEEYLCRLDCDNRVVFMDAQVKIFFSIHNFPYMLVDLHCHNPCTLATVIKVAVTTKSQNMTQSSSVQIQSFNESESPRDLTVCISAFSSYNRRQLLQHVSAYQHLGAEKIYIYQSETSVETQKMLAKFLEKGCVEVINWKVDAILRPAATDLIQALQWAAWRDCIYRNKRGSQNLILAASDQNGLFTKGYAWTGMLQVFRKENFSINDMEVRDCARYVATSDDASRQEKSTEGAQARCGDAPIMPLLRTNTTFAVLTLAAEPSTKKNLSPLAQCLGSTASQEQVTFIQLRIEEKEKTSSLVKPVRDAQALVVTAFYEDRQQKDLILITGIVKRSHYEKGQGALYCHVPCGNAIHVRPIHADIHGDHFDFPYGMASLTCTNPCGSRALTNVTVSTSSDRTSSGVTLTIHNTKDSRPPEPLWDFTVCTSTMFNNFSNVLQLIQSLEMYRLLGARKVVIYKTSCSDQVQEVLDYYVKEGFVQLLEWTVNLYLNPSASWSYKLHKGDLHYHGQIVALNDCLYRNMYSSKYLVLIDQDEIIVPYKHNNWRDLIDSLREVTPGANIFRFSNRVFPTDMYDKDPGALQWNDVPGVNVLQFVNRETKLEWFDPKKMIVDPRIAYKASVHYLTHHSGKVKEVDEWEALMFHYKEHKVISAPRNDLRLLDYKAELSVNVNQVLSQTLRRTHWNAPIIGEGTFNREVVQNHFTKENPTIGLTVFAIGKYLDAYLEKFLLTAEMYFMKGYRVIVYVIVDDPTRLPYVEFGLKHSYKVFRILKEDRWQDISMMRMKTLSDLLKKYIQYEVDYVFCMDVDQYFLAPYSVETLGDLVAQVQAWFFHENNYKFTYERRPQSTAYIADGMGDYYYHAAVFGGRPLKVLELVDFCFQNIVEDKKKNIEAIWHDESHLNKYFLLNKPTKILNPDYCWDYNIARNSNAKLAWATKDYANLRQK</sequence>
<comment type="subcellular location">
    <subcellularLocation>
        <location evidence="1">Golgi apparatus</location>
        <location evidence="1">Golgi stack membrane</location>
        <topology evidence="1">Single-pass type II membrane protein</topology>
    </subcellularLocation>
</comment>
<evidence type="ECO:0000256" key="15">
    <source>
        <dbReference type="ARBA" id="ARBA00040779"/>
    </source>
</evidence>
<gene>
    <name evidence="21" type="primary">Ggta1_1</name>
    <name evidence="21" type="ORF">GTO96_0006667</name>
</gene>
<dbReference type="PANTHER" id="PTHR10462">
    <property type="entry name" value="GLYCOSYLTRANSFERASE-RELATED"/>
    <property type="match status" value="1"/>
</dbReference>
<feature type="non-terminal residue" evidence="21">
    <location>
        <position position="1"/>
    </location>
</feature>
<evidence type="ECO:0000256" key="1">
    <source>
        <dbReference type="ARBA" id="ARBA00004447"/>
    </source>
</evidence>
<name>A0A8X7WTP6_POLSE</name>
<evidence type="ECO:0000256" key="4">
    <source>
        <dbReference type="ARBA" id="ARBA00010413"/>
    </source>
</evidence>
<comment type="cofactor">
    <cofactor evidence="20">
        <name>Mn(2+)</name>
        <dbReference type="ChEBI" id="CHEBI:29035"/>
    </cofactor>
    <text evidence="20">Binds 1 Mn(2+) ion per subunit.</text>
</comment>